<proteinExistence type="predicted"/>
<sequence>MTNGLEAETEPFAVGRKFAYLAREENGVTVRTGVVTGECVDAEAVSHVPIVDAETPDPRSSKLVPVTDVTDAAPGRNRHSAGNRPRSLPWRVFHVGRHRA</sequence>
<evidence type="ECO:0000313" key="3">
    <source>
        <dbReference type="Proteomes" id="UP001236014"/>
    </source>
</evidence>
<name>A0A9Y2IBQ1_9PSEU</name>
<dbReference type="Proteomes" id="UP001236014">
    <property type="component" value="Chromosome"/>
</dbReference>
<feature type="region of interest" description="Disordered" evidence="1">
    <location>
        <begin position="52"/>
        <end position="100"/>
    </location>
</feature>
<reference evidence="2 3" key="1">
    <citation type="submission" date="2023-06" db="EMBL/GenBank/DDBJ databases">
        <authorList>
            <person name="Oyuntsetseg B."/>
            <person name="Kim S.B."/>
        </authorList>
    </citation>
    <scope>NUCLEOTIDE SEQUENCE [LARGE SCALE GENOMIC DNA]</scope>
    <source>
        <strain evidence="2 3">2-15</strain>
    </source>
</reference>
<dbReference type="EMBL" id="CP127294">
    <property type="protein sequence ID" value="WIX75433.1"/>
    <property type="molecule type" value="Genomic_DNA"/>
</dbReference>
<gene>
    <name evidence="2" type="ORF">QRX50_28405</name>
</gene>
<protein>
    <submittedName>
        <fullName evidence="2">Uncharacterized protein</fullName>
    </submittedName>
</protein>
<keyword evidence="3" id="KW-1185">Reference proteome</keyword>
<dbReference type="KEGG" id="acab:QRX50_28405"/>
<accession>A0A9Y2IBQ1</accession>
<dbReference type="RefSeq" id="WP_285966205.1">
    <property type="nucleotide sequence ID" value="NZ_CP127294.1"/>
</dbReference>
<dbReference type="AlphaFoldDB" id="A0A9Y2IBQ1"/>
<organism evidence="2 3">
    <name type="scientific">Amycolatopsis carbonis</name>
    <dbReference type="NCBI Taxonomy" id="715471"/>
    <lineage>
        <taxon>Bacteria</taxon>
        <taxon>Bacillati</taxon>
        <taxon>Actinomycetota</taxon>
        <taxon>Actinomycetes</taxon>
        <taxon>Pseudonocardiales</taxon>
        <taxon>Pseudonocardiaceae</taxon>
        <taxon>Amycolatopsis</taxon>
    </lineage>
</organism>
<evidence type="ECO:0000313" key="2">
    <source>
        <dbReference type="EMBL" id="WIX75433.1"/>
    </source>
</evidence>
<evidence type="ECO:0000256" key="1">
    <source>
        <dbReference type="SAM" id="MobiDB-lite"/>
    </source>
</evidence>